<dbReference type="Proteomes" id="UP001190700">
    <property type="component" value="Unassembled WGS sequence"/>
</dbReference>
<reference evidence="2 3" key="1">
    <citation type="journal article" date="2015" name="Genome Biol. Evol.">
        <title>Comparative Genomics of a Bacterivorous Green Alga Reveals Evolutionary Causalities and Consequences of Phago-Mixotrophic Mode of Nutrition.</title>
        <authorList>
            <person name="Burns J.A."/>
            <person name="Paasch A."/>
            <person name="Narechania A."/>
            <person name="Kim E."/>
        </authorList>
    </citation>
    <scope>NUCLEOTIDE SEQUENCE [LARGE SCALE GENOMIC DNA]</scope>
    <source>
        <strain evidence="2 3">PLY_AMNH</strain>
    </source>
</reference>
<protein>
    <recommendedName>
        <fullName evidence="1">Helicase-associated domain-containing protein</fullName>
    </recommendedName>
</protein>
<evidence type="ECO:0000313" key="2">
    <source>
        <dbReference type="EMBL" id="KAK3241844.1"/>
    </source>
</evidence>
<dbReference type="EMBL" id="LGRX02033292">
    <property type="protein sequence ID" value="KAK3241844.1"/>
    <property type="molecule type" value="Genomic_DNA"/>
</dbReference>
<dbReference type="Gene3D" id="6.10.140.530">
    <property type="match status" value="1"/>
</dbReference>
<dbReference type="AlphaFoldDB" id="A0AAE0BTI9"/>
<comment type="caution">
    <text evidence="2">The sequence shown here is derived from an EMBL/GenBank/DDBJ whole genome shotgun (WGS) entry which is preliminary data.</text>
</comment>
<accession>A0AAE0BTI9</accession>
<dbReference type="InterPro" id="IPR005114">
    <property type="entry name" value="Helicase_assoc"/>
</dbReference>
<evidence type="ECO:0000313" key="3">
    <source>
        <dbReference type="Proteomes" id="UP001190700"/>
    </source>
</evidence>
<organism evidence="2 3">
    <name type="scientific">Cymbomonas tetramitiformis</name>
    <dbReference type="NCBI Taxonomy" id="36881"/>
    <lineage>
        <taxon>Eukaryota</taxon>
        <taxon>Viridiplantae</taxon>
        <taxon>Chlorophyta</taxon>
        <taxon>Pyramimonadophyceae</taxon>
        <taxon>Pyramimonadales</taxon>
        <taxon>Pyramimonadaceae</taxon>
        <taxon>Cymbomonas</taxon>
    </lineage>
</organism>
<feature type="domain" description="Helicase-associated" evidence="1">
    <location>
        <begin position="1"/>
        <end position="52"/>
    </location>
</feature>
<dbReference type="Pfam" id="PF03457">
    <property type="entry name" value="HA"/>
    <property type="match status" value="2"/>
</dbReference>
<name>A0AAE0BTI9_9CHLO</name>
<dbReference type="PANTHER" id="PTHR33418">
    <property type="entry name" value="HELICASE-ASSOCIATED"/>
    <property type="match status" value="1"/>
</dbReference>
<feature type="domain" description="Helicase-associated" evidence="1">
    <location>
        <begin position="64"/>
        <end position="110"/>
    </location>
</feature>
<dbReference type="PANTHER" id="PTHR33418:SF1">
    <property type="entry name" value="HELICASE-ASSOCIATED DOMAIN-CONTAINING PROTEIN"/>
    <property type="match status" value="1"/>
</dbReference>
<gene>
    <name evidence="2" type="ORF">CYMTET_48428</name>
</gene>
<sequence length="150" mass="17446">MFKELEAYYGRWGHCNAGMNTPTGRWVRVQRRLNREGKLPEAQVAKLEALDFDFADYVVSEDPEEFDTMFGLLLAYGNTHPNLQVPKKYDAEPYLGFWVAEQRNLKLKEENAELSELASWMKAQRLARSKGLLSVKRIAKLDDLDFDWDL</sequence>
<proteinExistence type="predicted"/>
<evidence type="ECO:0000259" key="1">
    <source>
        <dbReference type="Pfam" id="PF03457"/>
    </source>
</evidence>
<keyword evidence="3" id="KW-1185">Reference proteome</keyword>